<dbReference type="SMART" id="SM00369">
    <property type="entry name" value="LRR_TYP"/>
    <property type="match status" value="6"/>
</dbReference>
<dbReference type="GO" id="GO:0003723">
    <property type="term" value="F:RNA binding"/>
    <property type="evidence" value="ECO:0007669"/>
    <property type="project" value="TreeGrafter"/>
</dbReference>
<dbReference type="Gene3D" id="1.25.10.10">
    <property type="entry name" value="Leucine-rich Repeat Variant"/>
    <property type="match status" value="1"/>
</dbReference>
<feature type="coiled-coil region" evidence="3">
    <location>
        <begin position="1495"/>
        <end position="1533"/>
    </location>
</feature>
<dbReference type="SMART" id="SM00364">
    <property type="entry name" value="LRR_BAC"/>
    <property type="match status" value="3"/>
</dbReference>
<dbReference type="InterPro" id="IPR032675">
    <property type="entry name" value="LRR_dom_sf"/>
</dbReference>
<feature type="region of interest" description="Disordered" evidence="4">
    <location>
        <begin position="1562"/>
        <end position="1586"/>
    </location>
</feature>
<evidence type="ECO:0000259" key="5">
    <source>
        <dbReference type="Pfam" id="PF19273"/>
    </source>
</evidence>
<proteinExistence type="predicted"/>
<dbReference type="PANTHER" id="PTHR11223">
    <property type="entry name" value="EXPORTIN 1/5"/>
    <property type="match status" value="1"/>
</dbReference>
<name>A0A0L0DJP5_THETB</name>
<dbReference type="PANTHER" id="PTHR11223:SF3">
    <property type="entry name" value="EXPORTIN-5"/>
    <property type="match status" value="1"/>
</dbReference>
<dbReference type="GO" id="GO:0042565">
    <property type="term" value="C:RNA nuclear export complex"/>
    <property type="evidence" value="ECO:0007669"/>
    <property type="project" value="TreeGrafter"/>
</dbReference>
<feature type="region of interest" description="Disordered" evidence="4">
    <location>
        <begin position="1446"/>
        <end position="1473"/>
    </location>
</feature>
<protein>
    <recommendedName>
        <fullName evidence="5">Exportin-5 C-terminal domain-containing protein</fullName>
    </recommendedName>
</protein>
<dbReference type="GO" id="GO:0005634">
    <property type="term" value="C:nucleus"/>
    <property type="evidence" value="ECO:0007669"/>
    <property type="project" value="TreeGrafter"/>
</dbReference>
<dbReference type="EMBL" id="GL349472">
    <property type="protein sequence ID" value="KNC52425.1"/>
    <property type="molecule type" value="Genomic_DNA"/>
</dbReference>
<dbReference type="GO" id="GO:0005737">
    <property type="term" value="C:cytoplasm"/>
    <property type="evidence" value="ECO:0007669"/>
    <property type="project" value="TreeGrafter"/>
</dbReference>
<feature type="region of interest" description="Disordered" evidence="4">
    <location>
        <begin position="1608"/>
        <end position="1644"/>
    </location>
</feature>
<feature type="domain" description="Exportin-5 C-terminal" evidence="5">
    <location>
        <begin position="304"/>
        <end position="1087"/>
    </location>
</feature>
<keyword evidence="7" id="KW-1185">Reference proteome</keyword>
<evidence type="ECO:0000256" key="4">
    <source>
        <dbReference type="SAM" id="MobiDB-lite"/>
    </source>
</evidence>
<gene>
    <name evidence="6" type="ORF">AMSG_12163</name>
</gene>
<dbReference type="InterPro" id="IPR003591">
    <property type="entry name" value="Leu-rich_rpt_typical-subtyp"/>
</dbReference>
<accession>A0A0L0DJP5</accession>
<feature type="region of interest" description="Disordered" evidence="4">
    <location>
        <begin position="1392"/>
        <end position="1414"/>
    </location>
</feature>
<dbReference type="InterPro" id="IPR001611">
    <property type="entry name" value="Leu-rich_rpt"/>
</dbReference>
<sequence length="1658" mass="180551">MDADSVVEAVLAASAPETPREARERANAFIVSFQDTPGAAGMAPLLLSHTAEPVRLFGLTLLNATISYSWASIDQQQQSQLKDMSIALISGELLEATTPALKRKAVSVAADIAVYEWPHNWEGLTQFIYSLATESGEAEAMERAVLAFGALGETIGLLSGLNANLDRITTSRAKQLNNSFGLQVPDLYQFAVSVLEAQLGGASAGDQAAAACVVAALDLFRVMFQYYSVEPLSSEIGEQVVAFLVSGLSSPFRTDVLRALQALLLRNHVTGEGGVLRLFDGLRELFAALVASNEAISEATISAEHDFQVQFVDVLVSLGLFALRAARRLGSSTKAELNAMPSSFGLYIQNCVEVALTHPSLRVQAALMPLWISFLREPLLEPEAMSSLLTALLELATNLLTLSNPLLGEAPNATIATLDFDSEDEVKKEVRRIRRRGQALMRAITRLDGPLAIDYTAQFIQYVFEGVLPESGHNDGANCSNDHPAWIALNGAGLMLGSVLSAISQHYLRPLVAATGGAETEARLLAVMSESQVRSYHADSASEAQARNSVVDTLEGLLLGVLAFSSTSPHIAGRHLALLEAFAPYLSIHTSSVSAVFEHCLQFLTFRLPAEESVSLDELSGTTTQLRDRAVHALVALAIDAGKPLLHHLSSLWEVTSRMREAGLLRRAELIGLYRAVLFILSKSADGELQTRVINSILDPILTEWSSDELGEVMGSGAALASALGLDGSLSEAYGSGVAPFGTSAALTIRERIHFLLAVMKAVAMLSTNWQVSALAPYHQVILGPLFSVISALNEFYTPNVAGQLPEAYGELLTILEDAHADDSNESKLGSLSLLESPKEQLVIMKWWLVNTHQEALSLLACLMRSSSFFEVPGVGEALLSTVFSNIDNIPVAVLCTLISDVMATLRRKAPDELKPDILFPVIKPFIEFVQSRLDTAWVALASDSGRESAEDAKAEIQMENELRKATLAFASFLRGLSFRLATVGSTEVDAPLEAQFLASNLASEFASAALNLLKWPLPASMIIGFLLCERMVPMFSADGEFCQFLASELLPAMLHSATLVEDETHIRKVVDAIHLVYCTLGEKMDDMDPLRSVFLQLNGLEAAIASGQLTLRGQATMWRKLLSQILSSNITSALHKKGGFLVDANVMSKFRATALMLGWNEIVSLDDVDFSSLVLLSALYLNHNAIVTFPLSVFTVRRLKKLYLNNNNLAYLPAELELLESLEVLSVSGNKLVALPPLAGLVNLQALYASSNHLMSVPESIGFCTELRELALEDNRLQQLPFRALLRLSQLHDIYLRGNPDLVSLPPALLHHPTMTVFRRHLRTRVRARNQDPCDSSTEMWVFKKVASLIVRARTHRPGSAMSTYTDMSDLSETSTRTAVGRKRTLVELRHSIRKARHRPSTGGGGDDTASVLSGRRNSQISLWGDEGTSLGDLSLYMEDASMLRRDSSRGRDSADRRSASRGRSRRGSVDSVDSVTALMRVNTVVESHQYEMMEDMRRLMDNAMRENEKLAARVQEQLTLLEAERAERAAEHQFLQSKLHDVEMHGMALQRGLERLRAQVAAAHSHTSESDDDDSAAVSSVASSSAPKRTTMVRFASKVDMHILPDPAGYKSRTPSATNLHAPAEPARVSVESDDDDDDDDDVIPYLGTFANVKVI</sequence>
<dbReference type="Gene3D" id="3.80.10.10">
    <property type="entry name" value="Ribonuclease Inhibitor"/>
    <property type="match status" value="1"/>
</dbReference>
<dbReference type="Pfam" id="PF13855">
    <property type="entry name" value="LRR_8"/>
    <property type="match status" value="1"/>
</dbReference>
<evidence type="ECO:0000313" key="7">
    <source>
        <dbReference type="Proteomes" id="UP000054408"/>
    </source>
</evidence>
<evidence type="ECO:0000256" key="2">
    <source>
        <dbReference type="ARBA" id="ARBA00022737"/>
    </source>
</evidence>
<keyword evidence="3" id="KW-0175">Coiled coil</keyword>
<dbReference type="InterPro" id="IPR045478">
    <property type="entry name" value="Exportin-5_C"/>
</dbReference>
<dbReference type="GO" id="GO:0005049">
    <property type="term" value="F:nuclear export signal receptor activity"/>
    <property type="evidence" value="ECO:0007669"/>
    <property type="project" value="InterPro"/>
</dbReference>
<dbReference type="PROSITE" id="PS51450">
    <property type="entry name" value="LRR"/>
    <property type="match status" value="2"/>
</dbReference>
<dbReference type="InterPro" id="IPR045065">
    <property type="entry name" value="XPO1/5"/>
</dbReference>
<reference evidence="6 7" key="1">
    <citation type="submission" date="2010-05" db="EMBL/GenBank/DDBJ databases">
        <title>The Genome Sequence of Thecamonas trahens ATCC 50062.</title>
        <authorList>
            <consortium name="The Broad Institute Genome Sequencing Platform"/>
            <person name="Russ C."/>
            <person name="Cuomo C."/>
            <person name="Shea T."/>
            <person name="Young S.K."/>
            <person name="Zeng Q."/>
            <person name="Koehrsen M."/>
            <person name="Haas B."/>
            <person name="Borodovsky M."/>
            <person name="Guigo R."/>
            <person name="Alvarado L."/>
            <person name="Berlin A."/>
            <person name="Bochicchio J."/>
            <person name="Borenstein D."/>
            <person name="Chapman S."/>
            <person name="Chen Z."/>
            <person name="Freedman E."/>
            <person name="Gellesch M."/>
            <person name="Goldberg J."/>
            <person name="Griggs A."/>
            <person name="Gujja S."/>
            <person name="Heilman E."/>
            <person name="Heiman D."/>
            <person name="Hepburn T."/>
            <person name="Howarth C."/>
            <person name="Jen D."/>
            <person name="Larson L."/>
            <person name="Mehta T."/>
            <person name="Park D."/>
            <person name="Pearson M."/>
            <person name="Roberts A."/>
            <person name="Saif S."/>
            <person name="Shenoy N."/>
            <person name="Sisk P."/>
            <person name="Stolte C."/>
            <person name="Sykes S."/>
            <person name="Thomson T."/>
            <person name="Walk T."/>
            <person name="White J."/>
            <person name="Yandava C."/>
            <person name="Burger G."/>
            <person name="Gray M.W."/>
            <person name="Holland P.W.H."/>
            <person name="King N."/>
            <person name="Lang F.B.F."/>
            <person name="Roger A.J."/>
            <person name="Ruiz-Trillo I."/>
            <person name="Lander E."/>
            <person name="Nusbaum C."/>
        </authorList>
    </citation>
    <scope>NUCLEOTIDE SEQUENCE [LARGE SCALE GENOMIC DNA]</scope>
    <source>
        <strain evidence="6 7">ATCC 50062</strain>
    </source>
</reference>
<feature type="compositionally biased region" description="Basic and acidic residues" evidence="4">
    <location>
        <begin position="1446"/>
        <end position="1460"/>
    </location>
</feature>
<dbReference type="eggNOG" id="KOG2020">
    <property type="taxonomic scope" value="Eukaryota"/>
</dbReference>
<evidence type="ECO:0000256" key="1">
    <source>
        <dbReference type="ARBA" id="ARBA00022614"/>
    </source>
</evidence>
<evidence type="ECO:0000256" key="3">
    <source>
        <dbReference type="SAM" id="Coils"/>
    </source>
</evidence>
<dbReference type="OrthoDB" id="676979at2759"/>
<dbReference type="GeneID" id="25570078"/>
<dbReference type="SUPFAM" id="SSF48371">
    <property type="entry name" value="ARM repeat"/>
    <property type="match status" value="1"/>
</dbReference>
<dbReference type="eggNOG" id="KOG0619">
    <property type="taxonomic scope" value="Eukaryota"/>
</dbReference>
<dbReference type="InterPro" id="IPR016024">
    <property type="entry name" value="ARM-type_fold"/>
</dbReference>
<dbReference type="InterPro" id="IPR011989">
    <property type="entry name" value="ARM-like"/>
</dbReference>
<evidence type="ECO:0000313" key="6">
    <source>
        <dbReference type="EMBL" id="KNC52425.1"/>
    </source>
</evidence>
<feature type="compositionally biased region" description="Acidic residues" evidence="4">
    <location>
        <begin position="1634"/>
        <end position="1644"/>
    </location>
</feature>
<dbReference type="GO" id="GO:0006611">
    <property type="term" value="P:protein export from nucleus"/>
    <property type="evidence" value="ECO:0007669"/>
    <property type="project" value="InterPro"/>
</dbReference>
<dbReference type="SUPFAM" id="SSF52058">
    <property type="entry name" value="L domain-like"/>
    <property type="match status" value="1"/>
</dbReference>
<organism evidence="6 7">
    <name type="scientific">Thecamonas trahens ATCC 50062</name>
    <dbReference type="NCBI Taxonomy" id="461836"/>
    <lineage>
        <taxon>Eukaryota</taxon>
        <taxon>Apusozoa</taxon>
        <taxon>Apusomonadida</taxon>
        <taxon>Apusomonadidae</taxon>
        <taxon>Thecamonas</taxon>
    </lineage>
</organism>
<dbReference type="RefSeq" id="XP_013755503.1">
    <property type="nucleotide sequence ID" value="XM_013900049.1"/>
</dbReference>
<keyword evidence="2" id="KW-0677">Repeat</keyword>
<dbReference type="STRING" id="461836.A0A0L0DJP5"/>
<dbReference type="Pfam" id="PF19273">
    <property type="entry name" value="Exportin-5"/>
    <property type="match status" value="1"/>
</dbReference>
<dbReference type="Proteomes" id="UP000054408">
    <property type="component" value="Unassembled WGS sequence"/>
</dbReference>
<dbReference type="GO" id="GO:0006405">
    <property type="term" value="P:RNA export from nucleus"/>
    <property type="evidence" value="ECO:0007669"/>
    <property type="project" value="TreeGrafter"/>
</dbReference>
<keyword evidence="1" id="KW-0433">Leucine-rich repeat</keyword>
<dbReference type="OMA" id="NTVVESH"/>